<feature type="compositionally biased region" description="Basic and acidic residues" evidence="1">
    <location>
        <begin position="163"/>
        <end position="174"/>
    </location>
</feature>
<evidence type="ECO:0000313" key="2">
    <source>
        <dbReference type="EnsemblMetazoa" id="GPPI036356-PA"/>
    </source>
</evidence>
<evidence type="ECO:0000256" key="1">
    <source>
        <dbReference type="SAM" id="MobiDB-lite"/>
    </source>
</evidence>
<organism evidence="2 3">
    <name type="scientific">Glossina palpalis gambiensis</name>
    <dbReference type="NCBI Taxonomy" id="67801"/>
    <lineage>
        <taxon>Eukaryota</taxon>
        <taxon>Metazoa</taxon>
        <taxon>Ecdysozoa</taxon>
        <taxon>Arthropoda</taxon>
        <taxon>Hexapoda</taxon>
        <taxon>Insecta</taxon>
        <taxon>Pterygota</taxon>
        <taxon>Neoptera</taxon>
        <taxon>Endopterygota</taxon>
        <taxon>Diptera</taxon>
        <taxon>Brachycera</taxon>
        <taxon>Muscomorpha</taxon>
        <taxon>Hippoboscoidea</taxon>
        <taxon>Glossinidae</taxon>
        <taxon>Glossina</taxon>
    </lineage>
</organism>
<accession>A0A1B0BPF2</accession>
<feature type="compositionally biased region" description="Basic and acidic residues" evidence="1">
    <location>
        <begin position="125"/>
        <end position="155"/>
    </location>
</feature>
<evidence type="ECO:0000313" key="3">
    <source>
        <dbReference type="Proteomes" id="UP000092460"/>
    </source>
</evidence>
<dbReference type="EMBL" id="JXJN01017898">
    <property type="status" value="NOT_ANNOTATED_CDS"/>
    <property type="molecule type" value="Genomic_DNA"/>
</dbReference>
<feature type="region of interest" description="Disordered" evidence="1">
    <location>
        <begin position="112"/>
        <end position="174"/>
    </location>
</feature>
<keyword evidence="3" id="KW-1185">Reference proteome</keyword>
<reference evidence="3" key="1">
    <citation type="submission" date="2015-01" db="EMBL/GenBank/DDBJ databases">
        <authorList>
            <person name="Aksoy S."/>
            <person name="Warren W."/>
            <person name="Wilson R.K."/>
        </authorList>
    </citation>
    <scope>NUCLEOTIDE SEQUENCE [LARGE SCALE GENOMIC DNA]</scope>
    <source>
        <strain evidence="3">IAEA</strain>
    </source>
</reference>
<dbReference type="AlphaFoldDB" id="A0A1B0BPF2"/>
<proteinExistence type="predicted"/>
<dbReference type="VEuPathDB" id="VectorBase:GPPI036356"/>
<name>A0A1B0BPF2_9MUSC</name>
<protein>
    <submittedName>
        <fullName evidence="2">Uncharacterized protein</fullName>
    </submittedName>
</protein>
<dbReference type="EnsemblMetazoa" id="GPPI036356-RA">
    <property type="protein sequence ID" value="GPPI036356-PA"/>
    <property type="gene ID" value="GPPI036356"/>
</dbReference>
<sequence>MQITPYTEHNYIQVNTVDPFQRSTRIQRSPEKLGGNHTQERSQSSPPILQEKSLMIKKGENSFFELGEKIVELIEILAHSALARRTIRQPMGDLVDILAVLHKKAAKELGKQMSKKAVGEATTQTKKESRVNGTKRLRDEGSADTTHVEKSKRTGDGINFNKEAPKQPKHANEE</sequence>
<reference evidence="2" key="2">
    <citation type="submission" date="2020-05" db="UniProtKB">
        <authorList>
            <consortium name="EnsemblMetazoa"/>
        </authorList>
    </citation>
    <scope>IDENTIFICATION</scope>
    <source>
        <strain evidence="2">IAEA</strain>
    </source>
</reference>
<dbReference type="Proteomes" id="UP000092460">
    <property type="component" value="Unassembled WGS sequence"/>
</dbReference>